<dbReference type="InterPro" id="IPR003660">
    <property type="entry name" value="HAMP_dom"/>
</dbReference>
<dbReference type="GO" id="GO:0005886">
    <property type="term" value="C:plasma membrane"/>
    <property type="evidence" value="ECO:0007669"/>
    <property type="project" value="UniProtKB-SubCell"/>
</dbReference>
<keyword evidence="10" id="KW-0902">Two-component regulatory system</keyword>
<keyword evidence="15" id="KW-1185">Reference proteome</keyword>
<dbReference type="Pfam" id="PF00672">
    <property type="entry name" value="HAMP"/>
    <property type="match status" value="1"/>
</dbReference>
<evidence type="ECO:0000256" key="12">
    <source>
        <dbReference type="SAM" id="Phobius"/>
    </source>
</evidence>
<dbReference type="Pfam" id="PF02518">
    <property type="entry name" value="HATPase_c"/>
    <property type="match status" value="1"/>
</dbReference>
<dbReference type="PANTHER" id="PTHR34220:SF11">
    <property type="entry name" value="SENSOR PROTEIN KINASE HPTS"/>
    <property type="match status" value="1"/>
</dbReference>
<dbReference type="SUPFAM" id="SSF158472">
    <property type="entry name" value="HAMP domain-like"/>
    <property type="match status" value="1"/>
</dbReference>
<keyword evidence="6" id="KW-0547">Nucleotide-binding</keyword>
<evidence type="ECO:0000259" key="13">
    <source>
        <dbReference type="PROSITE" id="PS50885"/>
    </source>
</evidence>
<sequence>MRLFSLKWKSAAIFVVLVTLPTLIVGNFVLSEYDRILSRQFADSMDKNLNTVEMNLSEKIKTVEDISDYMIYKDIFRDFMTMPEQASMPEQIRAAKKEIEAFVTFQLMSKKDIKSISIRGFNGNRYDLGEPVTGEEGRWIRQANESEGFPVWSDAYPIVSGWSGDKRVLSMFRVINSLDDLVTPVGMVTIRLDEADIANLLHAAVPAELGAAFMLRKDGSVLLDKDNGRVGFPYPEQRLIQELAVYKNVPFRYESSGTTYLVFARQMKVTGWSVVAMVPEKNIVSQTRPLKATLSTLVIVMLILGLLALVGFDWAIIRPILELRKETHRLKKGDFSAKVEVRSRDEIGELGRQFNHMVQTIKELIDNKYKLEIRQRESELKILQQQMDPHFLYNTLDMIRWTARLEKAMETSRLIELLSRFFRTGLDRHSMWTSLEQELEFVQSYLDLQHKRLGAKLKFAIYTEAGLEQVVVLKKIVQPLVENSIKHGFHPRHGSSIYVRCFRQEQDLIVEVIDSGSGIEPELTKRLMRMFGTGKATEELLGHALCNIHERLSILYGPNYGVELPEHEGSGAFVRLKMPLTFRLQTGETKAS</sequence>
<dbReference type="PANTHER" id="PTHR34220">
    <property type="entry name" value="SENSOR HISTIDINE KINASE YPDA"/>
    <property type="match status" value="1"/>
</dbReference>
<evidence type="ECO:0000256" key="4">
    <source>
        <dbReference type="ARBA" id="ARBA00022679"/>
    </source>
</evidence>
<evidence type="ECO:0000256" key="7">
    <source>
        <dbReference type="ARBA" id="ARBA00022777"/>
    </source>
</evidence>
<proteinExistence type="predicted"/>
<evidence type="ECO:0000256" key="1">
    <source>
        <dbReference type="ARBA" id="ARBA00004651"/>
    </source>
</evidence>
<comment type="subcellular location">
    <subcellularLocation>
        <location evidence="1">Cell membrane</location>
        <topology evidence="1">Multi-pass membrane protein</topology>
    </subcellularLocation>
</comment>
<dbReference type="SUPFAM" id="SSF55874">
    <property type="entry name" value="ATPase domain of HSP90 chaperone/DNA topoisomerase II/histidine kinase"/>
    <property type="match status" value="1"/>
</dbReference>
<evidence type="ECO:0000256" key="3">
    <source>
        <dbReference type="ARBA" id="ARBA00022553"/>
    </source>
</evidence>
<evidence type="ECO:0000256" key="10">
    <source>
        <dbReference type="ARBA" id="ARBA00023012"/>
    </source>
</evidence>
<dbReference type="Gene3D" id="3.30.565.10">
    <property type="entry name" value="Histidine kinase-like ATPase, C-terminal domain"/>
    <property type="match status" value="1"/>
</dbReference>
<protein>
    <submittedName>
        <fullName evidence="14">Sensor histidine kinase</fullName>
    </submittedName>
</protein>
<dbReference type="InterPro" id="IPR010559">
    <property type="entry name" value="Sig_transdc_His_kin_internal"/>
</dbReference>
<dbReference type="RefSeq" id="WP_139602307.1">
    <property type="nucleotide sequence ID" value="NZ_VDCQ01000012.1"/>
</dbReference>
<keyword evidence="2" id="KW-1003">Cell membrane</keyword>
<keyword evidence="3" id="KW-0597">Phosphoprotein</keyword>
<dbReference type="OrthoDB" id="9776552at2"/>
<evidence type="ECO:0000256" key="6">
    <source>
        <dbReference type="ARBA" id="ARBA00022741"/>
    </source>
</evidence>
<dbReference type="AlphaFoldDB" id="A0A5C4TBG1"/>
<name>A0A5C4TBG1_9BACL</name>
<accession>A0A5C4TBG1</accession>
<dbReference type="Gene3D" id="3.30.450.20">
    <property type="entry name" value="PAS domain"/>
    <property type="match status" value="1"/>
</dbReference>
<dbReference type="Proteomes" id="UP000307943">
    <property type="component" value="Unassembled WGS sequence"/>
</dbReference>
<keyword evidence="4" id="KW-0808">Transferase</keyword>
<dbReference type="SMART" id="SM00304">
    <property type="entry name" value="HAMP"/>
    <property type="match status" value="1"/>
</dbReference>
<keyword evidence="11 12" id="KW-0472">Membrane</keyword>
<dbReference type="InterPro" id="IPR036890">
    <property type="entry name" value="HATPase_C_sf"/>
</dbReference>
<dbReference type="GO" id="GO:0000155">
    <property type="term" value="F:phosphorelay sensor kinase activity"/>
    <property type="evidence" value="ECO:0007669"/>
    <property type="project" value="InterPro"/>
</dbReference>
<evidence type="ECO:0000256" key="11">
    <source>
        <dbReference type="ARBA" id="ARBA00023136"/>
    </source>
</evidence>
<evidence type="ECO:0000256" key="5">
    <source>
        <dbReference type="ARBA" id="ARBA00022692"/>
    </source>
</evidence>
<feature type="transmembrane region" description="Helical" evidence="12">
    <location>
        <begin position="12"/>
        <end position="30"/>
    </location>
</feature>
<evidence type="ECO:0000313" key="15">
    <source>
        <dbReference type="Proteomes" id="UP000307943"/>
    </source>
</evidence>
<reference evidence="14 15" key="1">
    <citation type="submission" date="2019-05" db="EMBL/GenBank/DDBJ databases">
        <title>We sequenced the genome of Paenibacillus hemerocallicola KCTC 33185 for further insight into its adaptation and study the phylogeny of Paenibacillus.</title>
        <authorList>
            <person name="Narsing Rao M.P."/>
        </authorList>
    </citation>
    <scope>NUCLEOTIDE SEQUENCE [LARGE SCALE GENOMIC DNA]</scope>
    <source>
        <strain evidence="14 15">KCTC 33185</strain>
    </source>
</reference>
<evidence type="ECO:0000256" key="9">
    <source>
        <dbReference type="ARBA" id="ARBA00022989"/>
    </source>
</evidence>
<comment type="caution">
    <text evidence="14">The sequence shown here is derived from an EMBL/GenBank/DDBJ whole genome shotgun (WGS) entry which is preliminary data.</text>
</comment>
<keyword evidence="7 14" id="KW-0418">Kinase</keyword>
<evidence type="ECO:0000256" key="2">
    <source>
        <dbReference type="ARBA" id="ARBA00022475"/>
    </source>
</evidence>
<dbReference type="InterPro" id="IPR003594">
    <property type="entry name" value="HATPase_dom"/>
</dbReference>
<feature type="transmembrane region" description="Helical" evidence="12">
    <location>
        <begin position="294"/>
        <end position="316"/>
    </location>
</feature>
<keyword evidence="9 12" id="KW-1133">Transmembrane helix</keyword>
<dbReference type="Pfam" id="PF06580">
    <property type="entry name" value="His_kinase"/>
    <property type="match status" value="1"/>
</dbReference>
<keyword evidence="5 12" id="KW-0812">Transmembrane</keyword>
<dbReference type="GO" id="GO:0005524">
    <property type="term" value="F:ATP binding"/>
    <property type="evidence" value="ECO:0007669"/>
    <property type="project" value="UniProtKB-KW"/>
</dbReference>
<gene>
    <name evidence="14" type="ORF">FE784_11310</name>
</gene>
<feature type="domain" description="HAMP" evidence="13">
    <location>
        <begin position="314"/>
        <end position="366"/>
    </location>
</feature>
<dbReference type="InterPro" id="IPR050640">
    <property type="entry name" value="Bact_2-comp_sensor_kinase"/>
</dbReference>
<keyword evidence="8" id="KW-0067">ATP-binding</keyword>
<dbReference type="CDD" id="cd06225">
    <property type="entry name" value="HAMP"/>
    <property type="match status" value="1"/>
</dbReference>
<organism evidence="14 15">
    <name type="scientific">Paenibacillus hemerocallicola</name>
    <dbReference type="NCBI Taxonomy" id="1172614"/>
    <lineage>
        <taxon>Bacteria</taxon>
        <taxon>Bacillati</taxon>
        <taxon>Bacillota</taxon>
        <taxon>Bacilli</taxon>
        <taxon>Bacillales</taxon>
        <taxon>Paenibacillaceae</taxon>
        <taxon>Paenibacillus</taxon>
    </lineage>
</organism>
<dbReference type="EMBL" id="VDCQ01000012">
    <property type="protein sequence ID" value="TNJ66255.1"/>
    <property type="molecule type" value="Genomic_DNA"/>
</dbReference>
<dbReference type="PROSITE" id="PS50885">
    <property type="entry name" value="HAMP"/>
    <property type="match status" value="1"/>
</dbReference>
<evidence type="ECO:0000313" key="14">
    <source>
        <dbReference type="EMBL" id="TNJ66255.1"/>
    </source>
</evidence>
<dbReference type="Gene3D" id="1.10.8.500">
    <property type="entry name" value="HAMP domain in histidine kinase"/>
    <property type="match status" value="1"/>
</dbReference>
<evidence type="ECO:0000256" key="8">
    <source>
        <dbReference type="ARBA" id="ARBA00022840"/>
    </source>
</evidence>